<keyword evidence="2" id="KW-1185">Reference proteome</keyword>
<dbReference type="Proteomes" id="UP000186914">
    <property type="component" value="Unassembled WGS sequence"/>
</dbReference>
<evidence type="ECO:0000313" key="1">
    <source>
        <dbReference type="EMBL" id="SIR92694.1"/>
    </source>
</evidence>
<protein>
    <submittedName>
        <fullName evidence="1">Uncharacterized protein</fullName>
    </submittedName>
</protein>
<gene>
    <name evidence="1" type="ORF">SAMN05421858_4598</name>
</gene>
<name>A0A1N7EXA7_9EURY</name>
<evidence type="ECO:0000313" key="2">
    <source>
        <dbReference type="Proteomes" id="UP000186914"/>
    </source>
</evidence>
<reference evidence="2" key="1">
    <citation type="submission" date="2017-01" db="EMBL/GenBank/DDBJ databases">
        <authorList>
            <person name="Varghese N."/>
            <person name="Submissions S."/>
        </authorList>
    </citation>
    <scope>NUCLEOTIDE SEQUENCE [LARGE SCALE GENOMIC DNA]</scope>
    <source>
        <strain evidence="2">CGMCC 1.7737</strain>
    </source>
</reference>
<accession>A0A1N7EXA7</accession>
<sequence length="223" mass="25380">MLLGISSGLWTLFTLLLGGSLTLIGTLIANWNRRSVQNQQVRSALQNEVKQLGAPLQRLYIVVLLEINPQYNIRSVQEVDFDAVDVEERQQEFRRNIASIDESYVERVFSAHYDNLFSTDVYEANVGDIGIFTQSESETVISFYTRLNGIYTLFEDNNFATDSEDGDGSEPGLPELYSLKSFLESTLQEREDCIEVLDKGRGTLLLESAQRKIRFISSIFRDK</sequence>
<proteinExistence type="predicted"/>
<dbReference type="EMBL" id="FTNO01000007">
    <property type="protein sequence ID" value="SIR92694.1"/>
    <property type="molecule type" value="Genomic_DNA"/>
</dbReference>
<dbReference type="AlphaFoldDB" id="A0A1N7EXA7"/>
<organism evidence="1 2">
    <name type="scientific">Haladaptatus litoreus</name>
    <dbReference type="NCBI Taxonomy" id="553468"/>
    <lineage>
        <taxon>Archaea</taxon>
        <taxon>Methanobacteriati</taxon>
        <taxon>Methanobacteriota</taxon>
        <taxon>Stenosarchaea group</taxon>
        <taxon>Halobacteria</taxon>
        <taxon>Halobacteriales</taxon>
        <taxon>Haladaptataceae</taxon>
        <taxon>Haladaptatus</taxon>
    </lineage>
</organism>
<dbReference type="RefSeq" id="WP_076432952.1">
    <property type="nucleotide sequence ID" value="NZ_FTNO01000007.1"/>
</dbReference>